<organism evidence="2">
    <name type="scientific">uncultured Gemmatimonadota bacterium</name>
    <dbReference type="NCBI Taxonomy" id="203437"/>
    <lineage>
        <taxon>Bacteria</taxon>
        <taxon>Pseudomonadati</taxon>
        <taxon>Gemmatimonadota</taxon>
        <taxon>environmental samples</taxon>
    </lineage>
</organism>
<accession>A0A6J4KHK3</accession>
<sequence>DRSAYSARLRAARARRDRGAGSSAPSRAPAPRLHVGPRAGPGSLARLRAPAEACARRI</sequence>
<feature type="region of interest" description="Disordered" evidence="1">
    <location>
        <begin position="1"/>
        <end position="44"/>
    </location>
</feature>
<name>A0A6J4KHK3_9BACT</name>
<evidence type="ECO:0000256" key="1">
    <source>
        <dbReference type="SAM" id="MobiDB-lite"/>
    </source>
</evidence>
<dbReference type="EMBL" id="CADCTW010000048">
    <property type="protein sequence ID" value="CAA9306267.1"/>
    <property type="molecule type" value="Genomic_DNA"/>
</dbReference>
<feature type="compositionally biased region" description="Low complexity" evidence="1">
    <location>
        <begin position="20"/>
        <end position="33"/>
    </location>
</feature>
<protein>
    <submittedName>
        <fullName evidence="2">Uncharacterized protein</fullName>
    </submittedName>
</protein>
<dbReference type="AlphaFoldDB" id="A0A6J4KHK3"/>
<evidence type="ECO:0000313" key="2">
    <source>
        <dbReference type="EMBL" id="CAA9306267.1"/>
    </source>
</evidence>
<feature type="non-terminal residue" evidence="2">
    <location>
        <position position="58"/>
    </location>
</feature>
<gene>
    <name evidence="2" type="ORF">AVDCRST_MAG68-842</name>
</gene>
<proteinExistence type="predicted"/>
<feature type="non-terminal residue" evidence="2">
    <location>
        <position position="1"/>
    </location>
</feature>
<reference evidence="2" key="1">
    <citation type="submission" date="2020-02" db="EMBL/GenBank/DDBJ databases">
        <authorList>
            <person name="Meier V. D."/>
        </authorList>
    </citation>
    <scope>NUCLEOTIDE SEQUENCE</scope>
    <source>
        <strain evidence="2">AVDCRST_MAG68</strain>
    </source>
</reference>